<dbReference type="PRINTS" id="PR00742">
    <property type="entry name" value="GLHYDRLASE35"/>
</dbReference>
<dbReference type="Pfam" id="PF01301">
    <property type="entry name" value="Glyco_hydro_35"/>
    <property type="match status" value="1"/>
</dbReference>
<proteinExistence type="inferred from homology"/>
<evidence type="ECO:0000313" key="5">
    <source>
        <dbReference type="Proteomes" id="UP001335648"/>
    </source>
</evidence>
<dbReference type="PANTHER" id="PTHR23421">
    <property type="entry name" value="BETA-GALACTOSIDASE RELATED"/>
    <property type="match status" value="1"/>
</dbReference>
<dbReference type="Gene3D" id="3.20.20.80">
    <property type="entry name" value="Glycosidases"/>
    <property type="match status" value="1"/>
</dbReference>
<name>A0AAN8CIX9_9TELE</name>
<dbReference type="GO" id="GO:0004553">
    <property type="term" value="F:hydrolase activity, hydrolyzing O-glycosyl compounds"/>
    <property type="evidence" value="ECO:0007669"/>
    <property type="project" value="InterPro"/>
</dbReference>
<reference evidence="4 5" key="1">
    <citation type="journal article" date="2023" name="Mol. Biol. Evol.">
        <title>Genomics of Secondarily Temperate Adaptation in the Only Non-Antarctic Icefish.</title>
        <authorList>
            <person name="Rivera-Colon A.G."/>
            <person name="Rayamajhi N."/>
            <person name="Minhas B.F."/>
            <person name="Madrigal G."/>
            <person name="Bilyk K.T."/>
            <person name="Yoon V."/>
            <person name="Hune M."/>
            <person name="Gregory S."/>
            <person name="Cheng C.H.C."/>
            <person name="Catchen J.M."/>
        </authorList>
    </citation>
    <scope>NUCLEOTIDE SEQUENCE [LARGE SCALE GENOMIC DNA]</scope>
    <source>
        <strain evidence="4">JC2023a</strain>
    </source>
</reference>
<evidence type="ECO:0000313" key="4">
    <source>
        <dbReference type="EMBL" id="KAK5904445.1"/>
    </source>
</evidence>
<sequence length="242" mass="27513">MQPQKPLMVMKYWSGWFDVWGEHHHVFHAEDMLAVVSELLERGVSIHLYMFHGGTSFGFMNGAMDYGTYKPQISSYDYDAPLSEAGDCTPKKRYLATKPLPEVPSPCERRVYDPVTIQQHLSMWDSLHFTDKPFRSEKPINMENLPVNNNNGQSYGYTLYETIITCGGTLNSKNNIRDRALVFVDRQCVGTLDYKTHELALPDGKGEMTLSLLVENCGRVNYGKALDEQRKGIVGDILLNHT</sequence>
<dbReference type="GO" id="GO:0005975">
    <property type="term" value="P:carbohydrate metabolic process"/>
    <property type="evidence" value="ECO:0007669"/>
    <property type="project" value="InterPro"/>
</dbReference>
<comment type="caution">
    <text evidence="4">The sequence shown here is derived from an EMBL/GenBank/DDBJ whole genome shotgun (WGS) entry which is preliminary data.</text>
</comment>
<dbReference type="InterPro" id="IPR001944">
    <property type="entry name" value="Glycoside_Hdrlase_35"/>
</dbReference>
<evidence type="ECO:0000259" key="2">
    <source>
        <dbReference type="Pfam" id="PF01301"/>
    </source>
</evidence>
<dbReference type="InterPro" id="IPR048912">
    <property type="entry name" value="BetaGal1-like_ABD1"/>
</dbReference>
<evidence type="ECO:0008006" key="6">
    <source>
        <dbReference type="Google" id="ProtNLM"/>
    </source>
</evidence>
<feature type="domain" description="Glycoside hydrolase 35 catalytic" evidence="2">
    <location>
        <begin position="2"/>
        <end position="96"/>
    </location>
</feature>
<dbReference type="InterPro" id="IPR017853">
    <property type="entry name" value="GH"/>
</dbReference>
<feature type="domain" description="Beta-galactosidase 1-like first all-beta" evidence="3">
    <location>
        <begin position="152"/>
        <end position="241"/>
    </location>
</feature>
<organism evidence="4 5">
    <name type="scientific">Champsocephalus esox</name>
    <name type="common">pike icefish</name>
    <dbReference type="NCBI Taxonomy" id="159716"/>
    <lineage>
        <taxon>Eukaryota</taxon>
        <taxon>Metazoa</taxon>
        <taxon>Chordata</taxon>
        <taxon>Craniata</taxon>
        <taxon>Vertebrata</taxon>
        <taxon>Euteleostomi</taxon>
        <taxon>Actinopterygii</taxon>
        <taxon>Neopterygii</taxon>
        <taxon>Teleostei</taxon>
        <taxon>Neoteleostei</taxon>
        <taxon>Acanthomorphata</taxon>
        <taxon>Eupercaria</taxon>
        <taxon>Perciformes</taxon>
        <taxon>Notothenioidei</taxon>
        <taxon>Channichthyidae</taxon>
        <taxon>Champsocephalus</taxon>
    </lineage>
</organism>
<evidence type="ECO:0000259" key="3">
    <source>
        <dbReference type="Pfam" id="PF21317"/>
    </source>
</evidence>
<protein>
    <recommendedName>
        <fullName evidence="6">Beta-galactosidase</fullName>
    </recommendedName>
</protein>
<dbReference type="SUPFAM" id="SSF51445">
    <property type="entry name" value="(Trans)glycosidases"/>
    <property type="match status" value="1"/>
</dbReference>
<dbReference type="Gene3D" id="2.60.120.260">
    <property type="entry name" value="Galactose-binding domain-like"/>
    <property type="match status" value="1"/>
</dbReference>
<accession>A0AAN8CIX9</accession>
<gene>
    <name evidence="4" type="ORF">CesoFtcFv8_006010</name>
</gene>
<dbReference type="Pfam" id="PF21317">
    <property type="entry name" value="BetaGal_ABD_1"/>
    <property type="match status" value="1"/>
</dbReference>
<dbReference type="EMBL" id="JAULUE010002050">
    <property type="protein sequence ID" value="KAK5904445.1"/>
    <property type="molecule type" value="Genomic_DNA"/>
</dbReference>
<comment type="similarity">
    <text evidence="1">Belongs to the glycosyl hydrolase 35 family.</text>
</comment>
<keyword evidence="5" id="KW-1185">Reference proteome</keyword>
<evidence type="ECO:0000256" key="1">
    <source>
        <dbReference type="ARBA" id="ARBA00009809"/>
    </source>
</evidence>
<dbReference type="FunFam" id="2.60.120.260:FF:000049">
    <property type="entry name" value="Beta-galactosidase"/>
    <property type="match status" value="1"/>
</dbReference>
<dbReference type="Proteomes" id="UP001335648">
    <property type="component" value="Unassembled WGS sequence"/>
</dbReference>
<dbReference type="AlphaFoldDB" id="A0AAN8CIX9"/>
<dbReference type="InterPro" id="IPR031330">
    <property type="entry name" value="Gly_Hdrlase_35_cat"/>
</dbReference>